<sequence length="119" mass="14377">MCLSTIDKKTKNWKVGYKVFDKYKNKLYPLYYNTSRPFKVNEWIKNPLKITIYLFRFSDTLVEKYETGFHFYRYKEDAEKFIYSNRVVRKVKVRKLTATGTQDGYKVGVAQEMLILKEE</sequence>
<accession>A0A6H1ZSK2</accession>
<dbReference type="EMBL" id="MT144202">
    <property type="protein sequence ID" value="QJA50554.1"/>
    <property type="molecule type" value="Genomic_DNA"/>
</dbReference>
<proteinExistence type="predicted"/>
<name>A0A6H1ZSK2_9ZZZZ</name>
<protein>
    <submittedName>
        <fullName evidence="1">Uncharacterized protein</fullName>
    </submittedName>
</protein>
<evidence type="ECO:0000313" key="1">
    <source>
        <dbReference type="EMBL" id="QJA50554.1"/>
    </source>
</evidence>
<dbReference type="AlphaFoldDB" id="A0A6H1ZSK2"/>
<gene>
    <name evidence="1" type="ORF">TM448A01816_0016</name>
</gene>
<organism evidence="1">
    <name type="scientific">viral metagenome</name>
    <dbReference type="NCBI Taxonomy" id="1070528"/>
    <lineage>
        <taxon>unclassified sequences</taxon>
        <taxon>metagenomes</taxon>
        <taxon>organismal metagenomes</taxon>
    </lineage>
</organism>
<reference evidence="1" key="1">
    <citation type="submission" date="2020-03" db="EMBL/GenBank/DDBJ databases">
        <title>The deep terrestrial virosphere.</title>
        <authorList>
            <person name="Holmfeldt K."/>
            <person name="Nilsson E."/>
            <person name="Simone D."/>
            <person name="Lopez-Fernandez M."/>
            <person name="Wu X."/>
            <person name="de Brujin I."/>
            <person name="Lundin D."/>
            <person name="Andersson A."/>
            <person name="Bertilsson S."/>
            <person name="Dopson M."/>
        </authorList>
    </citation>
    <scope>NUCLEOTIDE SEQUENCE</scope>
    <source>
        <strain evidence="1">TM448A01816</strain>
    </source>
</reference>